<organism evidence="1">
    <name type="scientific">Cucumis melo</name>
    <name type="common">Muskmelon</name>
    <dbReference type="NCBI Taxonomy" id="3656"/>
    <lineage>
        <taxon>Eukaryota</taxon>
        <taxon>Viridiplantae</taxon>
        <taxon>Streptophyta</taxon>
        <taxon>Embryophyta</taxon>
        <taxon>Tracheophyta</taxon>
        <taxon>Spermatophyta</taxon>
        <taxon>Magnoliopsida</taxon>
        <taxon>eudicotyledons</taxon>
        <taxon>Gunneridae</taxon>
        <taxon>Pentapetalae</taxon>
        <taxon>rosids</taxon>
        <taxon>fabids</taxon>
        <taxon>Cucurbitales</taxon>
        <taxon>Cucurbitaceae</taxon>
        <taxon>Benincaseae</taxon>
        <taxon>Cucumis</taxon>
    </lineage>
</organism>
<name>A0A9I9EBB1_CUCME</name>
<evidence type="ECO:0000313" key="1">
    <source>
        <dbReference type="EnsemblPlants" id="MELO3C031434.2.1"/>
    </source>
</evidence>
<dbReference type="AlphaFoldDB" id="A0A9I9EBB1"/>
<dbReference type="EnsemblPlants" id="MELO3C031434.2.1">
    <property type="protein sequence ID" value="MELO3C031434.2.1"/>
    <property type="gene ID" value="MELO3C031434.2"/>
</dbReference>
<sequence length="170" mass="19341">MKEVGANSDIHWVLFDEENRAIGFMRIHKSVSMELGSIFGMVGKLIQFTITDKLKGSCACDSESCSVSRFSMKAPSKMIYEIFINYMTEILSLILSLRLEITVDIEFLVSLGLLVKSVNYESRQIQVKKSVVRRLHTTFRSKLAGSPEGGVTLYASKRFRNQHAYAMRWT</sequence>
<proteinExistence type="predicted"/>
<accession>A0A9I9EBB1</accession>
<dbReference type="Gramene" id="MELO3C031434.2.1">
    <property type="protein sequence ID" value="MELO3C031434.2.1"/>
    <property type="gene ID" value="MELO3C031434.2"/>
</dbReference>
<reference evidence="1" key="1">
    <citation type="submission" date="2023-03" db="UniProtKB">
        <authorList>
            <consortium name="EnsemblPlants"/>
        </authorList>
    </citation>
    <scope>IDENTIFICATION</scope>
</reference>
<protein>
    <submittedName>
        <fullName evidence="1">Uncharacterized protein</fullName>
    </submittedName>
</protein>